<dbReference type="Pfam" id="PF02801">
    <property type="entry name" value="Ketoacyl-synt_C"/>
    <property type="match status" value="1"/>
</dbReference>
<dbReference type="InterPro" id="IPR014030">
    <property type="entry name" value="Ketoacyl_synth_N"/>
</dbReference>
<keyword evidence="14" id="KW-1185">Reference proteome</keyword>
<dbReference type="Pfam" id="PF00550">
    <property type="entry name" value="PP-binding"/>
    <property type="match status" value="1"/>
</dbReference>
<dbReference type="InterPro" id="IPR013120">
    <property type="entry name" value="FAR_NAD-bd"/>
</dbReference>
<dbReference type="InterPro" id="IPR020807">
    <property type="entry name" value="PKS_DH"/>
</dbReference>
<feature type="active site" description="Proton donor; for dehydratase activity" evidence="9">
    <location>
        <position position="1140"/>
    </location>
</feature>
<dbReference type="InterPro" id="IPR018201">
    <property type="entry name" value="Ketoacyl_synth_AS"/>
</dbReference>
<dbReference type="InterPro" id="IPR016035">
    <property type="entry name" value="Acyl_Trfase/lysoPLipase"/>
</dbReference>
<dbReference type="InterPro" id="IPR042104">
    <property type="entry name" value="PKS_dehydratase_sf"/>
</dbReference>
<keyword evidence="8" id="KW-0012">Acyltransferase</keyword>
<feature type="active site" description="Proton acceptor; for dehydratase activity" evidence="9">
    <location>
        <position position="975"/>
    </location>
</feature>
<feature type="region of interest" description="N-terminal hotdog fold" evidence="9">
    <location>
        <begin position="943"/>
        <end position="1065"/>
    </location>
</feature>
<evidence type="ECO:0000259" key="12">
    <source>
        <dbReference type="PROSITE" id="PS52019"/>
    </source>
</evidence>
<dbReference type="InterPro" id="IPR020806">
    <property type="entry name" value="PKS_PP-bd"/>
</dbReference>
<feature type="domain" description="Carrier" evidence="10">
    <location>
        <begin position="1695"/>
        <end position="1770"/>
    </location>
</feature>
<dbReference type="InterPro" id="IPR032821">
    <property type="entry name" value="PKS_assoc"/>
</dbReference>
<accession>A0ABW7YMC9</accession>
<evidence type="ECO:0000313" key="13">
    <source>
        <dbReference type="EMBL" id="MFI5682203.1"/>
    </source>
</evidence>
<dbReference type="Gene3D" id="3.40.47.10">
    <property type="match status" value="1"/>
</dbReference>
<dbReference type="InterPro" id="IPR014031">
    <property type="entry name" value="Ketoacyl_synth_C"/>
</dbReference>
<comment type="caution">
    <text evidence="13">The sequence shown here is derived from an EMBL/GenBank/DDBJ whole genome shotgun (WGS) entry which is preliminary data.</text>
</comment>
<evidence type="ECO:0000256" key="1">
    <source>
        <dbReference type="ARBA" id="ARBA00001957"/>
    </source>
</evidence>
<dbReference type="InterPro" id="IPR049900">
    <property type="entry name" value="PKS_mFAS_DH"/>
</dbReference>
<keyword evidence="7" id="KW-0511">Multifunctional enzyme</keyword>
<feature type="domain" description="PKS/mFAS DH" evidence="12">
    <location>
        <begin position="943"/>
        <end position="1215"/>
    </location>
</feature>
<dbReference type="SMART" id="SM01294">
    <property type="entry name" value="PKS_PP_betabranch"/>
    <property type="match status" value="1"/>
</dbReference>
<dbReference type="SMART" id="SM00827">
    <property type="entry name" value="PKS_AT"/>
    <property type="match status" value="1"/>
</dbReference>
<dbReference type="SMART" id="SM00826">
    <property type="entry name" value="PKS_DH"/>
    <property type="match status" value="1"/>
</dbReference>
<keyword evidence="4" id="KW-0597">Phosphoprotein</keyword>
<evidence type="ECO:0000256" key="4">
    <source>
        <dbReference type="ARBA" id="ARBA00022553"/>
    </source>
</evidence>
<evidence type="ECO:0000256" key="6">
    <source>
        <dbReference type="ARBA" id="ARBA00023194"/>
    </source>
</evidence>
<dbReference type="PROSITE" id="PS52004">
    <property type="entry name" value="KS3_2"/>
    <property type="match status" value="1"/>
</dbReference>
<dbReference type="Gene3D" id="3.40.366.10">
    <property type="entry name" value="Malonyl-Coenzyme A Acyl Carrier Protein, domain 2"/>
    <property type="match status" value="1"/>
</dbReference>
<evidence type="ECO:0000259" key="11">
    <source>
        <dbReference type="PROSITE" id="PS52004"/>
    </source>
</evidence>
<comment type="cofactor">
    <cofactor evidence="1">
        <name>pantetheine 4'-phosphate</name>
        <dbReference type="ChEBI" id="CHEBI:47942"/>
    </cofactor>
</comment>
<dbReference type="SMART" id="SM00823">
    <property type="entry name" value="PKS_PP"/>
    <property type="match status" value="1"/>
</dbReference>
<dbReference type="SUPFAM" id="SSF52151">
    <property type="entry name" value="FabD/lysophospholipase-like"/>
    <property type="match status" value="1"/>
</dbReference>
<dbReference type="SUPFAM" id="SSF47336">
    <property type="entry name" value="ACP-like"/>
    <property type="match status" value="1"/>
</dbReference>
<dbReference type="SMART" id="SM00822">
    <property type="entry name" value="PKS_KR"/>
    <property type="match status" value="1"/>
</dbReference>
<dbReference type="InterPro" id="IPR016039">
    <property type="entry name" value="Thiolase-like"/>
</dbReference>
<dbReference type="SUPFAM" id="SSF53901">
    <property type="entry name" value="Thiolase-like"/>
    <property type="match status" value="1"/>
</dbReference>
<dbReference type="SUPFAM" id="SSF55048">
    <property type="entry name" value="Probable ACP-binding domain of malonyl-CoA ACP transacylase"/>
    <property type="match status" value="1"/>
</dbReference>
<feature type="region of interest" description="C-terminal hotdog fold" evidence="9">
    <location>
        <begin position="1077"/>
        <end position="1215"/>
    </location>
</feature>
<dbReference type="Pfam" id="PF14765">
    <property type="entry name" value="PS-DH"/>
    <property type="match status" value="1"/>
</dbReference>
<dbReference type="EMBL" id="JBITDC010000046">
    <property type="protein sequence ID" value="MFI5682203.1"/>
    <property type="molecule type" value="Genomic_DNA"/>
</dbReference>
<dbReference type="InterPro" id="IPR057326">
    <property type="entry name" value="KR_dom"/>
</dbReference>
<gene>
    <name evidence="13" type="ORF">ACIA8P_48080</name>
</gene>
<proteinExistence type="predicted"/>
<dbReference type="Pfam" id="PF00698">
    <property type="entry name" value="Acyl_transf_1"/>
    <property type="match status" value="1"/>
</dbReference>
<dbReference type="NCBIfam" id="TIGR01746">
    <property type="entry name" value="Thioester-redct"/>
    <property type="match status" value="1"/>
</dbReference>
<dbReference type="PANTHER" id="PTHR43775">
    <property type="entry name" value="FATTY ACID SYNTHASE"/>
    <property type="match status" value="1"/>
</dbReference>
<dbReference type="PROSITE" id="PS00606">
    <property type="entry name" value="KS3_1"/>
    <property type="match status" value="1"/>
</dbReference>
<keyword evidence="3" id="KW-0596">Phosphopantetheine</keyword>
<dbReference type="InterPro" id="IPR015083">
    <property type="entry name" value="NorB/c/GfsB-D-like_docking"/>
</dbReference>
<dbReference type="PROSITE" id="PS52019">
    <property type="entry name" value="PKS_MFAS_DH"/>
    <property type="match status" value="1"/>
</dbReference>
<evidence type="ECO:0000256" key="2">
    <source>
        <dbReference type="ARBA" id="ARBA00004792"/>
    </source>
</evidence>
<dbReference type="Pfam" id="PF00109">
    <property type="entry name" value="ketoacyl-synt"/>
    <property type="match status" value="1"/>
</dbReference>
<dbReference type="SMART" id="SM00825">
    <property type="entry name" value="PKS_KS"/>
    <property type="match status" value="1"/>
</dbReference>
<comment type="pathway">
    <text evidence="2">Antibiotic biosynthesis.</text>
</comment>
<dbReference type="InterPro" id="IPR009081">
    <property type="entry name" value="PP-bd_ACP"/>
</dbReference>
<evidence type="ECO:0000256" key="8">
    <source>
        <dbReference type="ARBA" id="ARBA00023315"/>
    </source>
</evidence>
<dbReference type="PROSITE" id="PS50075">
    <property type="entry name" value="CARRIER"/>
    <property type="match status" value="1"/>
</dbReference>
<dbReference type="CDD" id="cd00833">
    <property type="entry name" value="PKS"/>
    <property type="match status" value="1"/>
</dbReference>
<evidence type="ECO:0000313" key="14">
    <source>
        <dbReference type="Proteomes" id="UP001612415"/>
    </source>
</evidence>
<sequence length="2173" mass="229226">MSSGEHTSKEQKLVEYLKWVTADLEKTRRRVAELETGGQEPVAIVGMSCRFPGASTPDELWQLALDERDEITDFPTDRGWDLDALYDPDPAKPGSIYIRQAGFIDSATRFDAAFFGISPREALAMDPQQRVLLETAWEALEHAGVDPLSLKGSRTGVFAGLVEQSYLDLDCPEEFEGYQMTSKLSSMASGRISYVLGLEGPAVSVDTACSSALVALHLAAQSLRSGESVLALAGASYVSAHPGGYIDGSRQRGLAQDGRCKPFSAAADGIGWSEGAGLFVLEKLSDARRNGHRVLAVVRGSAVNQDGASNGLTAPNGPSQERVIRQALANAGLTAGEIDAVEAHGTGTRLGDPIEAQALLATYGQSRPEGRPLLVGSLKSNIGHAQAAAGVGGLVKMVQAIRHGVLPRTLHLEEPTPLVDWSAGEVELLTARRPWPRTQAPRRGAVSAFGASGTNAHVILEQAPAPSDTGAVTGDASTEPSPALPTAALPWLLSARTPQALMAQAARLASHLRDGTPPDTDRDALDVAHSLATTRAGLEHRAVVVGRGREDVLAGLDALAAGEPADHVVQGVTGEIGKTVFVFPGQGSQWAGMATTLIETSEVFATRMEECAKALAPFVDWSLDDVLRGVEGAPSLDRLDVVQPALFAVHVSLAALWRSYGLEPAAVVGHSQGEIAAACVAGGLSLSDAARVIALRSRIALLLQGTGGMGAVGLPRAEVDTRLEKWSGRLSVAVENGPTSVLVAGDRDALGEFIAECAAEGARTKRFPTDFASHSPQVERVREEMLEALAPVRPRTGSVPFFSTVTGDWLDTARLDAAYWFANMRQPVEFARSVRALLAQDHGAFVEVSAHPVLTSSLQENLGDGAVVTGTLRRDEGGVDRFLTSLAELQVRGVRIDWATAFAGSGARRVPLPTYAFQRERFWFSASSRSLDAAGLGMAETGHPLLGAAVAVAGSDETLFTSRLSLRTHPWLADHAVVGTVVLPPSALIELALRAGDEVGCTTVDELDLRAPLVLPARGGVQLQVRIGAADGQRRAFAVHARPEDGEAEWTGYATGYLSLTGPAAADPLTPWPPADATPVELEGAYERLADAGLEYGPRLRGLTGLWTSDDGPVVFAEVSLEEQTAADATRFGLHPALLDGAVQAALLTGAGPKAGIAARWSGVQLHATGATTVRARLAATGDGELSVLLTDRTGQPVATIRSLTLTPVTGDELDGARTRSRDALFDTDWTPIALDDPRVPLRWATLGIEYGDTDELAEAVATATPVDAVRHDIDGSDHAGGGSAAADGVDHVTAARRHTQRVLALVQDYLADERLVGIPLVLVTRGAVAAAGRPVTDPAAMAVWGQIRSAQSENPGRFVLVDLDDDTRSAQMLSAVVRSGESQAAIRAGQVLLPRLRRLPATPVASPSGRWKTGGTVLITGGTGTLGALFARHLVTEHGVADLLLTSRRGPDAPGSGRLVAELEALGARVTVAACDAADRAALADLLARIPADRPLTGVIHAAGVLDDGLITSVTPERLDGVLRPKIDAAWNLHELTCDLDVSAFVLFSSLAGVIGGAGQSSYAASNTFLDGLAEYRASRGLPATSVAWGLWAQTGSTGELTSADLERIARAGYPPIETAEGPAMLDAALASDRATVVAAPLNLTALRDQARLAPAIMRSLLRAPVRAAARNSGEAVDSFSADLAGLPEEERRARLLETVRAEAGAVLGHGDPATIDIEQRFSDMGFDSLTGVEFRNRLGALTGLRLPTTLVFDHPTLADLAGFLLAELGGSAQGGASDQSAVDFAADIRLADDVRPAEEVCRVTTDPGEVFLTGATGFLGAYLLRDLMRTTAARVHCLVRGHDETDALARLWANLEWYGIREHIDPARLRVVVGDLAEPSLGLPPEHFDDLARTVDAVYHAGAAVNWVQPYATVRAANVGGTQEILRLAARHRTVPVHYVSTLGVYVGRDTAGVPLRTVDPTGPGDTLPTGYTQSKWVAEQVIGLARDRGLPVSVYRVDLIAGDDETGACQTRDFVWLSLRGMLQAGAVPGDIPVTFRLMPVGYTSAAILHISRQPETAGGTFHVCNHSGVTLGDMVQELRAHGYELPERDWDTWRDLVTADPDNALLPLLDAFEVMAANPDGFYPPVDDSETVAALEGSGISCPPADRELFRKHVEFFTRAGYFELPPSP</sequence>
<dbReference type="InterPro" id="IPR013968">
    <property type="entry name" value="PKS_KR"/>
</dbReference>
<dbReference type="InterPro" id="IPR016036">
    <property type="entry name" value="Malonyl_transacylase_ACP-bd"/>
</dbReference>
<keyword evidence="6" id="KW-0045">Antibiotic biosynthesis</keyword>
<dbReference type="InterPro" id="IPR020841">
    <property type="entry name" value="PKS_Beta-ketoAc_synthase_dom"/>
</dbReference>
<protein>
    <submittedName>
        <fullName evidence="13">Type I polyketide synthase</fullName>
    </submittedName>
</protein>
<keyword evidence="5" id="KW-0808">Transferase</keyword>
<dbReference type="Pfam" id="PF16197">
    <property type="entry name" value="KAsynt_C_assoc"/>
    <property type="match status" value="1"/>
</dbReference>
<organism evidence="13 14">
    <name type="scientific">Streptomyces cellulosae</name>
    <dbReference type="NCBI Taxonomy" id="1968"/>
    <lineage>
        <taxon>Bacteria</taxon>
        <taxon>Bacillati</taxon>
        <taxon>Actinomycetota</taxon>
        <taxon>Actinomycetes</taxon>
        <taxon>Kitasatosporales</taxon>
        <taxon>Streptomycetaceae</taxon>
        <taxon>Streptomyces</taxon>
    </lineage>
</organism>
<dbReference type="Pfam" id="PF22953">
    <property type="entry name" value="SpnB_Rossmann"/>
    <property type="match status" value="1"/>
</dbReference>
<evidence type="ECO:0000256" key="5">
    <source>
        <dbReference type="ARBA" id="ARBA00022679"/>
    </source>
</evidence>
<dbReference type="InterPro" id="IPR049551">
    <property type="entry name" value="PKS_DH_C"/>
</dbReference>
<dbReference type="CDD" id="cd08956">
    <property type="entry name" value="KR_3_FAS_SDR_x"/>
    <property type="match status" value="1"/>
</dbReference>
<evidence type="ECO:0000256" key="9">
    <source>
        <dbReference type="PROSITE-ProRule" id="PRU01363"/>
    </source>
</evidence>
<feature type="domain" description="Ketosynthase family 3 (KS3)" evidence="11">
    <location>
        <begin position="39"/>
        <end position="462"/>
    </location>
</feature>
<dbReference type="Gene3D" id="1.10.1200.10">
    <property type="entry name" value="ACP-like"/>
    <property type="match status" value="1"/>
</dbReference>
<dbReference type="Proteomes" id="UP001612415">
    <property type="component" value="Unassembled WGS sequence"/>
</dbReference>
<dbReference type="Pfam" id="PF21089">
    <property type="entry name" value="PKS_DH_N"/>
    <property type="match status" value="1"/>
</dbReference>
<dbReference type="PANTHER" id="PTHR43775:SF51">
    <property type="entry name" value="INACTIVE PHENOLPHTHIOCEROL SYNTHESIS POLYKETIDE SYNTHASE TYPE I PKS1-RELATED"/>
    <property type="match status" value="1"/>
</dbReference>
<name>A0ABW7YMC9_STRCE</name>
<reference evidence="13 14" key="1">
    <citation type="submission" date="2024-10" db="EMBL/GenBank/DDBJ databases">
        <title>The Natural Products Discovery Center: Release of the First 8490 Sequenced Strains for Exploring Actinobacteria Biosynthetic Diversity.</title>
        <authorList>
            <person name="Kalkreuter E."/>
            <person name="Kautsar S.A."/>
            <person name="Yang D."/>
            <person name="Bader C.D."/>
            <person name="Teijaro C.N."/>
            <person name="Fluegel L."/>
            <person name="Davis C.M."/>
            <person name="Simpson J.R."/>
            <person name="Lauterbach L."/>
            <person name="Steele A.D."/>
            <person name="Gui C."/>
            <person name="Meng S."/>
            <person name="Li G."/>
            <person name="Viehrig K."/>
            <person name="Ye F."/>
            <person name="Su P."/>
            <person name="Kiefer A.F."/>
            <person name="Nichols A."/>
            <person name="Cepeda A.J."/>
            <person name="Yan W."/>
            <person name="Fan B."/>
            <person name="Jiang Y."/>
            <person name="Adhikari A."/>
            <person name="Zheng C.-J."/>
            <person name="Schuster L."/>
            <person name="Cowan T.M."/>
            <person name="Smanski M.J."/>
            <person name="Chevrette M.G."/>
            <person name="De Carvalho L.P.S."/>
            <person name="Shen B."/>
        </authorList>
    </citation>
    <scope>NUCLEOTIDE SEQUENCE [LARGE SCALE GENOMIC DNA]</scope>
    <source>
        <strain evidence="13 14">NPDC051599</strain>
    </source>
</reference>
<dbReference type="Pfam" id="PF07993">
    <property type="entry name" value="NAD_binding_4"/>
    <property type="match status" value="1"/>
</dbReference>
<dbReference type="Gene3D" id="3.30.70.3290">
    <property type="match status" value="1"/>
</dbReference>
<evidence type="ECO:0000256" key="7">
    <source>
        <dbReference type="ARBA" id="ARBA00023268"/>
    </source>
</evidence>
<dbReference type="InterPro" id="IPR036736">
    <property type="entry name" value="ACP-like_sf"/>
</dbReference>
<dbReference type="InterPro" id="IPR010080">
    <property type="entry name" value="Thioester_reductase-like_dom"/>
</dbReference>
<dbReference type="InterPro" id="IPR050091">
    <property type="entry name" value="PKS_NRPS_Biosynth_Enz"/>
</dbReference>
<dbReference type="InterPro" id="IPR049552">
    <property type="entry name" value="PKS_DH_N"/>
</dbReference>
<dbReference type="InterPro" id="IPR001227">
    <property type="entry name" value="Ac_transferase_dom_sf"/>
</dbReference>
<dbReference type="InterPro" id="IPR036291">
    <property type="entry name" value="NAD(P)-bd_dom_sf"/>
</dbReference>
<dbReference type="Gene3D" id="3.10.129.110">
    <property type="entry name" value="Polyketide synthase dehydratase"/>
    <property type="match status" value="1"/>
</dbReference>
<dbReference type="Pfam" id="PF08990">
    <property type="entry name" value="Docking"/>
    <property type="match status" value="1"/>
</dbReference>
<dbReference type="Gene3D" id="3.40.50.720">
    <property type="entry name" value="NAD(P)-binding Rossmann-like Domain"/>
    <property type="match status" value="2"/>
</dbReference>
<dbReference type="RefSeq" id="WP_398663484.1">
    <property type="nucleotide sequence ID" value="NZ_JBITDC010000046.1"/>
</dbReference>
<evidence type="ECO:0000256" key="3">
    <source>
        <dbReference type="ARBA" id="ARBA00022450"/>
    </source>
</evidence>
<dbReference type="SUPFAM" id="SSF51735">
    <property type="entry name" value="NAD(P)-binding Rossmann-fold domains"/>
    <property type="match status" value="3"/>
</dbReference>
<dbReference type="CDD" id="cd05235">
    <property type="entry name" value="SDR_e1"/>
    <property type="match status" value="1"/>
</dbReference>
<dbReference type="Pfam" id="PF08659">
    <property type="entry name" value="KR"/>
    <property type="match status" value="1"/>
</dbReference>
<dbReference type="InterPro" id="IPR055123">
    <property type="entry name" value="SpnB-like_Rossmann"/>
</dbReference>
<evidence type="ECO:0000259" key="10">
    <source>
        <dbReference type="PROSITE" id="PS50075"/>
    </source>
</evidence>
<dbReference type="InterPro" id="IPR014043">
    <property type="entry name" value="Acyl_transferase_dom"/>
</dbReference>